<dbReference type="AlphaFoldDB" id="A0A150P4I8"/>
<name>A0A150P4I8_SORCE</name>
<protein>
    <submittedName>
        <fullName evidence="2">Phosphopeptide-binding protein</fullName>
    </submittedName>
</protein>
<comment type="caution">
    <text evidence="2">The sequence shown here is derived from an EMBL/GenBank/DDBJ whole genome shotgun (WGS) entry which is preliminary data.</text>
</comment>
<dbReference type="Proteomes" id="UP000075420">
    <property type="component" value="Unassembled WGS sequence"/>
</dbReference>
<dbReference type="InterPro" id="IPR000253">
    <property type="entry name" value="FHA_dom"/>
</dbReference>
<dbReference type="Pfam" id="PF00498">
    <property type="entry name" value="FHA"/>
    <property type="match status" value="1"/>
</dbReference>
<evidence type="ECO:0000313" key="3">
    <source>
        <dbReference type="Proteomes" id="UP000075420"/>
    </source>
</evidence>
<dbReference type="InterPro" id="IPR008984">
    <property type="entry name" value="SMAD_FHA_dom_sf"/>
</dbReference>
<organism evidence="2 3">
    <name type="scientific">Sorangium cellulosum</name>
    <name type="common">Polyangium cellulosum</name>
    <dbReference type="NCBI Taxonomy" id="56"/>
    <lineage>
        <taxon>Bacteria</taxon>
        <taxon>Pseudomonadati</taxon>
        <taxon>Myxococcota</taxon>
        <taxon>Polyangia</taxon>
        <taxon>Polyangiales</taxon>
        <taxon>Polyangiaceae</taxon>
        <taxon>Sorangium</taxon>
    </lineage>
</organism>
<dbReference type="PANTHER" id="PTHR23308">
    <property type="entry name" value="NUCLEAR INHIBITOR OF PROTEIN PHOSPHATASE-1"/>
    <property type="match status" value="1"/>
</dbReference>
<dbReference type="SUPFAM" id="SSF49879">
    <property type="entry name" value="SMAD/FHA domain"/>
    <property type="match status" value="1"/>
</dbReference>
<evidence type="ECO:0000259" key="1">
    <source>
        <dbReference type="PROSITE" id="PS50006"/>
    </source>
</evidence>
<accession>A0A150P4I8</accession>
<proteinExistence type="predicted"/>
<dbReference type="EMBL" id="JELY01003138">
    <property type="protein sequence ID" value="KYF50613.1"/>
    <property type="molecule type" value="Genomic_DNA"/>
</dbReference>
<evidence type="ECO:0000313" key="2">
    <source>
        <dbReference type="EMBL" id="KYF50613.1"/>
    </source>
</evidence>
<dbReference type="SMART" id="SM00240">
    <property type="entry name" value="FHA"/>
    <property type="match status" value="1"/>
</dbReference>
<dbReference type="PROSITE" id="PS50006">
    <property type="entry name" value="FHA_DOMAIN"/>
    <property type="match status" value="1"/>
</dbReference>
<sequence>MPFRLRYLAHDFELPEGPFVIGRSGDCQLSLDDPLVSRRHATLQVRSDGVAVIDLESRNGVYVNGSRISGQRELVDGDRIIIGSQEMLLYGGEESRPHDAYGVEFRRATATLGAMAMTEMRKMSDDPTELTSPTGDGGSKGFQSLRLLASLADKALAMGRSEEAERILQTVLIDILSRARTNVPLEMPAAELAARYAARLAGATTKGSWVNYAFELFTIARRPLPGPVVDELYTVVRRVKSLDIQPLRIYLDDLRRMAPSFGPTERFLMQRIEGLERLVAAK</sequence>
<feature type="domain" description="FHA" evidence="1">
    <location>
        <begin position="19"/>
        <end position="68"/>
    </location>
</feature>
<reference evidence="2 3" key="1">
    <citation type="submission" date="2014-02" db="EMBL/GenBank/DDBJ databases">
        <title>The small core and large imbalanced accessory genome model reveals a collaborative survival strategy of Sorangium cellulosum strains in nature.</title>
        <authorList>
            <person name="Han K."/>
            <person name="Peng R."/>
            <person name="Blom J."/>
            <person name="Li Y.-Z."/>
        </authorList>
    </citation>
    <scope>NUCLEOTIDE SEQUENCE [LARGE SCALE GENOMIC DNA]</scope>
    <source>
        <strain evidence="2 3">So0157-25</strain>
    </source>
</reference>
<dbReference type="CDD" id="cd00060">
    <property type="entry name" value="FHA"/>
    <property type="match status" value="1"/>
</dbReference>
<gene>
    <name evidence="2" type="ORF">BE08_18580</name>
</gene>
<dbReference type="InterPro" id="IPR050923">
    <property type="entry name" value="Cell_Proc_Reg/RNA_Proc"/>
</dbReference>
<dbReference type="Gene3D" id="2.60.200.20">
    <property type="match status" value="1"/>
</dbReference>